<comment type="caution">
    <text evidence="1">The sequence shown here is derived from an EMBL/GenBank/DDBJ whole genome shotgun (WGS) entry which is preliminary data.</text>
</comment>
<reference evidence="1 2" key="1">
    <citation type="submission" date="2006-09" db="EMBL/GenBank/DDBJ databases">
        <authorList>
            <person name="Emerson D."/>
            <person name="Ferriera S."/>
            <person name="Johnson J."/>
            <person name="Kravitz S."/>
            <person name="Halpern A."/>
            <person name="Remington K."/>
            <person name="Beeson K."/>
            <person name="Tran B."/>
            <person name="Rogers Y.-H."/>
            <person name="Friedman R."/>
            <person name="Venter J.C."/>
        </authorList>
    </citation>
    <scope>NUCLEOTIDE SEQUENCE [LARGE SCALE GENOMIC DNA]</scope>
    <source>
        <strain evidence="1 2">PV-1</strain>
    </source>
</reference>
<organism evidence="1 2">
    <name type="scientific">Mariprofundus ferrooxydans PV-1</name>
    <dbReference type="NCBI Taxonomy" id="314345"/>
    <lineage>
        <taxon>Bacteria</taxon>
        <taxon>Pseudomonadati</taxon>
        <taxon>Pseudomonadota</taxon>
        <taxon>Candidatius Mariprofundia</taxon>
        <taxon>Mariprofundales</taxon>
        <taxon>Mariprofundaceae</taxon>
        <taxon>Mariprofundus</taxon>
    </lineage>
</organism>
<dbReference type="HOGENOM" id="CLU_2035271_0_0_0"/>
<gene>
    <name evidence="1" type="ORF">SPV1_04293</name>
</gene>
<dbReference type="InParanoid" id="Q0F3D2"/>
<name>Q0F3D2_9PROT</name>
<accession>Q0F3D2</accession>
<sequence length="121" mass="13186">MVCRAYNYKGENNMKDLMIAFLVSFFVSGLASAGEYSFNGPDADTTCTNEITAVFVAFDTVHKNSEKMYNSVVSAHQNGVSKCPLSVEVVVGTGRGLFESGRNPANQNLVDKYRAMIKQGN</sequence>
<proteinExistence type="predicted"/>
<evidence type="ECO:0000313" key="1">
    <source>
        <dbReference type="EMBL" id="EAU56009.1"/>
    </source>
</evidence>
<dbReference type="AlphaFoldDB" id="Q0F3D2"/>
<dbReference type="EMBL" id="AATS01000001">
    <property type="protein sequence ID" value="EAU56009.1"/>
    <property type="molecule type" value="Genomic_DNA"/>
</dbReference>
<protein>
    <submittedName>
        <fullName evidence="1">Uncharacterized protein</fullName>
    </submittedName>
</protein>
<evidence type="ECO:0000313" key="2">
    <source>
        <dbReference type="Proteomes" id="UP000005297"/>
    </source>
</evidence>
<keyword evidence="2" id="KW-1185">Reference proteome</keyword>
<dbReference type="Proteomes" id="UP000005297">
    <property type="component" value="Unassembled WGS sequence"/>
</dbReference>